<reference evidence="2" key="1">
    <citation type="submission" date="2018-05" db="EMBL/GenBank/DDBJ databases">
        <authorList>
            <person name="Lanie J.A."/>
            <person name="Ng W.-L."/>
            <person name="Kazmierczak K.M."/>
            <person name="Andrzejewski T.M."/>
            <person name="Davidsen T.M."/>
            <person name="Wayne K.J."/>
            <person name="Tettelin H."/>
            <person name="Glass J.I."/>
            <person name="Rusch D."/>
            <person name="Podicherti R."/>
            <person name="Tsui H.-C.T."/>
            <person name="Winkler M.E."/>
        </authorList>
    </citation>
    <scope>NUCLEOTIDE SEQUENCE</scope>
</reference>
<organism evidence="2">
    <name type="scientific">marine metagenome</name>
    <dbReference type="NCBI Taxonomy" id="408172"/>
    <lineage>
        <taxon>unclassified sequences</taxon>
        <taxon>metagenomes</taxon>
        <taxon>ecological metagenomes</taxon>
    </lineage>
</organism>
<feature type="domain" description="Mur ligase N-terminal catalytic" evidence="1">
    <location>
        <begin position="22"/>
        <end position="93"/>
    </location>
</feature>
<dbReference type="EMBL" id="UINC01067373">
    <property type="protein sequence ID" value="SVB98983.1"/>
    <property type="molecule type" value="Genomic_DNA"/>
</dbReference>
<gene>
    <name evidence="2" type="ORF">METZ01_LOCUS251837</name>
</gene>
<accession>A0A382IJE2</accession>
<feature type="non-terminal residue" evidence="2">
    <location>
        <position position="94"/>
    </location>
</feature>
<proteinExistence type="predicted"/>
<name>A0A382IJE2_9ZZZZ</name>
<dbReference type="SUPFAM" id="SSF63418">
    <property type="entry name" value="MurE/MurF N-terminal domain"/>
    <property type="match status" value="1"/>
</dbReference>
<dbReference type="InterPro" id="IPR035911">
    <property type="entry name" value="MurE/MurF_N"/>
</dbReference>
<evidence type="ECO:0000259" key="1">
    <source>
        <dbReference type="Pfam" id="PF01225"/>
    </source>
</evidence>
<dbReference type="Gene3D" id="3.40.1390.10">
    <property type="entry name" value="MurE/MurF, N-terminal domain"/>
    <property type="match status" value="1"/>
</dbReference>
<dbReference type="AlphaFoldDB" id="A0A382IJE2"/>
<protein>
    <recommendedName>
        <fullName evidence="1">Mur ligase N-terminal catalytic domain-containing protein</fullName>
    </recommendedName>
</protein>
<dbReference type="Pfam" id="PF01225">
    <property type="entry name" value="Mur_ligase"/>
    <property type="match status" value="1"/>
</dbReference>
<dbReference type="GO" id="GO:0016881">
    <property type="term" value="F:acid-amino acid ligase activity"/>
    <property type="evidence" value="ECO:0007669"/>
    <property type="project" value="InterPro"/>
</dbReference>
<dbReference type="InterPro" id="IPR000713">
    <property type="entry name" value="Mur_ligase_N"/>
</dbReference>
<evidence type="ECO:0000313" key="2">
    <source>
        <dbReference type="EMBL" id="SVB98983.1"/>
    </source>
</evidence>
<sequence>MIKNTQDIANFLGIDIKFNNHIKDFQIDSRQVTKNSLFFGLQGSKEDGSKYADHALKQGASLALIKKTSNSKANNTQSKIQSVKDPAQALIILA</sequence>